<evidence type="ECO:0000256" key="7">
    <source>
        <dbReference type="ARBA" id="ARBA00022833"/>
    </source>
</evidence>
<keyword evidence="7" id="KW-0862">Zinc</keyword>
<dbReference type="GO" id="GO:0061630">
    <property type="term" value="F:ubiquitin protein ligase activity"/>
    <property type="evidence" value="ECO:0007669"/>
    <property type="project" value="UniProtKB-EC"/>
</dbReference>
<evidence type="ECO:0000259" key="10">
    <source>
        <dbReference type="PROSITE" id="PS50089"/>
    </source>
</evidence>
<evidence type="ECO:0000256" key="5">
    <source>
        <dbReference type="ARBA" id="ARBA00022771"/>
    </source>
</evidence>
<evidence type="ECO:0000256" key="8">
    <source>
        <dbReference type="PROSITE-ProRule" id="PRU00175"/>
    </source>
</evidence>
<dbReference type="AlphaFoldDB" id="A0ABD2YT29"/>
<evidence type="ECO:0000256" key="3">
    <source>
        <dbReference type="ARBA" id="ARBA00022679"/>
    </source>
</evidence>
<keyword evidence="5 8" id="KW-0863">Zinc-finger</keyword>
<evidence type="ECO:0000256" key="1">
    <source>
        <dbReference type="ARBA" id="ARBA00000900"/>
    </source>
</evidence>
<sequence length="258" mass="29895">MKSSSYSSRVPPQQNHNPHHYQRQQNHHRQLPPSLHNHHHHHHHPPPPPPVYDQTLIYYGFQQPTPSGFRSSISPLLPQYYYYFYYDYLNDFYYNSQPVNNLLPWTHQRERIASSSSSSSVGGGGRRRDWVQESRASVNIPMQISYALLDETAVFDLFPEDFGGLDVNNDDCNLLSEETVLKHLKTRKYQTPAGAGKEVEEICVVCQSEYEDEEELGILGCRHEYHASCITRWLMTKNVCPVCKRTAIDQESESVIFV</sequence>
<evidence type="ECO:0000256" key="6">
    <source>
        <dbReference type="ARBA" id="ARBA00022786"/>
    </source>
</evidence>
<proteinExistence type="predicted"/>
<organism evidence="11 12">
    <name type="scientific">Cinchona calisaya</name>
    <dbReference type="NCBI Taxonomy" id="153742"/>
    <lineage>
        <taxon>Eukaryota</taxon>
        <taxon>Viridiplantae</taxon>
        <taxon>Streptophyta</taxon>
        <taxon>Embryophyta</taxon>
        <taxon>Tracheophyta</taxon>
        <taxon>Spermatophyta</taxon>
        <taxon>Magnoliopsida</taxon>
        <taxon>eudicotyledons</taxon>
        <taxon>Gunneridae</taxon>
        <taxon>Pentapetalae</taxon>
        <taxon>asterids</taxon>
        <taxon>lamiids</taxon>
        <taxon>Gentianales</taxon>
        <taxon>Rubiaceae</taxon>
        <taxon>Cinchonoideae</taxon>
        <taxon>Cinchoneae</taxon>
        <taxon>Cinchona</taxon>
    </lineage>
</organism>
<evidence type="ECO:0000313" key="11">
    <source>
        <dbReference type="EMBL" id="KAL3509259.1"/>
    </source>
</evidence>
<protein>
    <recommendedName>
        <fullName evidence="2">RING-type E3 ubiquitin transferase</fullName>
        <ecNumber evidence="2">2.3.2.27</ecNumber>
    </recommendedName>
</protein>
<evidence type="ECO:0000256" key="2">
    <source>
        <dbReference type="ARBA" id="ARBA00012483"/>
    </source>
</evidence>
<keyword evidence="3" id="KW-0808">Transferase</keyword>
<dbReference type="EC" id="2.3.2.27" evidence="2"/>
<dbReference type="SUPFAM" id="SSF57850">
    <property type="entry name" value="RING/U-box"/>
    <property type="match status" value="1"/>
</dbReference>
<dbReference type="Proteomes" id="UP001630127">
    <property type="component" value="Unassembled WGS sequence"/>
</dbReference>
<dbReference type="PANTHER" id="PTHR22937:SF163">
    <property type="entry name" value="RING-TYPE E3 UBIQUITIN TRANSFERASE"/>
    <property type="match status" value="1"/>
</dbReference>
<comment type="catalytic activity">
    <reaction evidence="1">
        <text>S-ubiquitinyl-[E2 ubiquitin-conjugating enzyme]-L-cysteine + [acceptor protein]-L-lysine = [E2 ubiquitin-conjugating enzyme]-L-cysteine + N(6)-ubiquitinyl-[acceptor protein]-L-lysine.</text>
        <dbReference type="EC" id="2.3.2.27"/>
    </reaction>
</comment>
<name>A0ABD2YT29_9GENT</name>
<evidence type="ECO:0000256" key="4">
    <source>
        <dbReference type="ARBA" id="ARBA00022723"/>
    </source>
</evidence>
<dbReference type="PANTHER" id="PTHR22937">
    <property type="entry name" value="E3 UBIQUITIN-PROTEIN LIGASE RNF165"/>
    <property type="match status" value="1"/>
</dbReference>
<gene>
    <name evidence="11" type="ORF">ACH5RR_028660</name>
</gene>
<comment type="caution">
    <text evidence="11">The sequence shown here is derived from an EMBL/GenBank/DDBJ whole genome shotgun (WGS) entry which is preliminary data.</text>
</comment>
<keyword evidence="12" id="KW-1185">Reference proteome</keyword>
<dbReference type="InterPro" id="IPR045191">
    <property type="entry name" value="MBR1/2-like"/>
</dbReference>
<keyword evidence="4" id="KW-0479">Metal-binding</keyword>
<dbReference type="Pfam" id="PF13639">
    <property type="entry name" value="zf-RING_2"/>
    <property type="match status" value="1"/>
</dbReference>
<dbReference type="PROSITE" id="PS50089">
    <property type="entry name" value="ZF_RING_2"/>
    <property type="match status" value="1"/>
</dbReference>
<feature type="compositionally biased region" description="Basic residues" evidence="9">
    <location>
        <begin position="17"/>
        <end position="45"/>
    </location>
</feature>
<accession>A0ABD2YT29</accession>
<feature type="domain" description="RING-type" evidence="10">
    <location>
        <begin position="203"/>
        <end position="244"/>
    </location>
</feature>
<dbReference type="EMBL" id="JBJUIK010000012">
    <property type="protein sequence ID" value="KAL3509259.1"/>
    <property type="molecule type" value="Genomic_DNA"/>
</dbReference>
<evidence type="ECO:0000313" key="12">
    <source>
        <dbReference type="Proteomes" id="UP001630127"/>
    </source>
</evidence>
<dbReference type="GO" id="GO:0008270">
    <property type="term" value="F:zinc ion binding"/>
    <property type="evidence" value="ECO:0007669"/>
    <property type="project" value="UniProtKB-KW"/>
</dbReference>
<feature type="region of interest" description="Disordered" evidence="9">
    <location>
        <begin position="1"/>
        <end position="49"/>
    </location>
</feature>
<dbReference type="InterPro" id="IPR013083">
    <property type="entry name" value="Znf_RING/FYVE/PHD"/>
</dbReference>
<evidence type="ECO:0000256" key="9">
    <source>
        <dbReference type="SAM" id="MobiDB-lite"/>
    </source>
</evidence>
<dbReference type="Gene3D" id="3.30.40.10">
    <property type="entry name" value="Zinc/RING finger domain, C3HC4 (zinc finger)"/>
    <property type="match status" value="1"/>
</dbReference>
<dbReference type="InterPro" id="IPR001841">
    <property type="entry name" value="Znf_RING"/>
</dbReference>
<reference evidence="11 12" key="1">
    <citation type="submission" date="2024-11" db="EMBL/GenBank/DDBJ databases">
        <title>A near-complete genome assembly of Cinchona calisaya.</title>
        <authorList>
            <person name="Lian D.C."/>
            <person name="Zhao X.W."/>
            <person name="Wei L."/>
        </authorList>
    </citation>
    <scope>NUCLEOTIDE SEQUENCE [LARGE SCALE GENOMIC DNA]</scope>
    <source>
        <tissue evidence="11">Nenye</tissue>
    </source>
</reference>
<keyword evidence="6" id="KW-0833">Ubl conjugation pathway</keyword>
<dbReference type="SMART" id="SM00184">
    <property type="entry name" value="RING"/>
    <property type="match status" value="1"/>
</dbReference>